<reference evidence="3 4" key="1">
    <citation type="journal article" date="2020" name="Nature">
        <title>Isolation of an archaeon at the prokaryote-eukaryote interface.</title>
        <authorList>
            <person name="Imachi H."/>
            <person name="Nobu M.K."/>
            <person name="Nakahara N."/>
            <person name="Morono Y."/>
            <person name="Ogawara M."/>
            <person name="Takaki Y."/>
            <person name="Takano Y."/>
            <person name="Uematsu K."/>
            <person name="Ikuta T."/>
            <person name="Ito M."/>
            <person name="Matsui Y."/>
            <person name="Miyazaki M."/>
            <person name="Murata K."/>
            <person name="Saito Y."/>
            <person name="Sakai S."/>
            <person name="Song C."/>
            <person name="Tasumi E."/>
            <person name="Yamanaka Y."/>
            <person name="Yamaguchi T."/>
            <person name="Kamagata Y."/>
            <person name="Tamaki H."/>
            <person name="Takai K."/>
        </authorList>
    </citation>
    <scope>NUCLEOTIDE SEQUENCE [LARGE SCALE GENOMIC DNA]</scope>
    <source>
        <strain evidence="3 4">MK-D1</strain>
    </source>
</reference>
<dbReference type="InterPro" id="IPR036915">
    <property type="entry name" value="Cyclin-like_sf"/>
</dbReference>
<dbReference type="PRINTS" id="PR00685">
    <property type="entry name" value="TIFACTORIIB"/>
</dbReference>
<dbReference type="Gene3D" id="1.10.472.10">
    <property type="entry name" value="Cyclin-like"/>
    <property type="match status" value="1"/>
</dbReference>
<dbReference type="GO" id="GO:0003743">
    <property type="term" value="F:translation initiation factor activity"/>
    <property type="evidence" value="ECO:0007669"/>
    <property type="project" value="UniProtKB-KW"/>
</dbReference>
<evidence type="ECO:0000256" key="2">
    <source>
        <dbReference type="ARBA" id="ARBA00023163"/>
    </source>
</evidence>
<dbReference type="PANTHER" id="PTHR11618:SF13">
    <property type="entry name" value="TRANSCRIPTION INITIATION FACTOR IIB"/>
    <property type="match status" value="1"/>
</dbReference>
<dbReference type="Pfam" id="PF00382">
    <property type="entry name" value="TFIIB"/>
    <property type="match status" value="2"/>
</dbReference>
<evidence type="ECO:0000256" key="1">
    <source>
        <dbReference type="ARBA" id="ARBA00023015"/>
    </source>
</evidence>
<gene>
    <name evidence="3" type="ORF">DSAG12_01671</name>
</gene>
<dbReference type="GO" id="GO:0017025">
    <property type="term" value="F:TBP-class protein binding"/>
    <property type="evidence" value="ECO:0007669"/>
    <property type="project" value="InterPro"/>
</dbReference>
<dbReference type="InterPro" id="IPR000812">
    <property type="entry name" value="TFIIB"/>
</dbReference>
<evidence type="ECO:0000313" key="3">
    <source>
        <dbReference type="EMBL" id="QEE15844.2"/>
    </source>
</evidence>
<keyword evidence="4" id="KW-1185">Reference proteome</keyword>
<keyword evidence="2" id="KW-0804">Transcription</keyword>
<proteinExistence type="predicted"/>
<keyword evidence="1" id="KW-0805">Transcription regulation</keyword>
<organism evidence="3 4">
    <name type="scientific">Promethearchaeum syntrophicum</name>
    <dbReference type="NCBI Taxonomy" id="2594042"/>
    <lineage>
        <taxon>Archaea</taxon>
        <taxon>Promethearchaeati</taxon>
        <taxon>Promethearchaeota</taxon>
        <taxon>Promethearchaeia</taxon>
        <taxon>Promethearchaeales</taxon>
        <taxon>Promethearchaeaceae</taxon>
        <taxon>Promethearchaeum</taxon>
    </lineage>
</organism>
<dbReference type="SMART" id="SM00385">
    <property type="entry name" value="CYCLIN"/>
    <property type="match status" value="2"/>
</dbReference>
<accession>A0A5B9D9K7</accession>
<dbReference type="InterPro" id="IPR013150">
    <property type="entry name" value="TFIIB_cyclin"/>
</dbReference>
<sequence>MSPYLINSERRAYNASEISSRRRTEPLWRCFGNRTIIGNFNTDARGKQLQPQRRALFARLSKIQGSLINSLERNYWEAKPKLSTLSNRLAIPNFIQETAWSIYKISAKKKLTMGRSIEGFIAASVYAAIRVHQYPRLLEEVVDFSLLPLRNIHKSLALIVREVLPELGLRYSPICSERLIFRFGNELKLSMPIQQKAKKLLFTARRAGLERTGKDPKGIAAATLYLAAKDTEEKRTQSSIAQIARITEVTLRTRAKQIWSYSQLRLRNTKVLTTPTSTTTDFHHSDLN</sequence>
<dbReference type="PANTHER" id="PTHR11618">
    <property type="entry name" value="TRANSCRIPTION INITIATION FACTOR IIB-RELATED"/>
    <property type="match status" value="1"/>
</dbReference>
<dbReference type="Gene3D" id="1.10.472.170">
    <property type="match status" value="1"/>
</dbReference>
<dbReference type="SUPFAM" id="SSF47954">
    <property type="entry name" value="Cyclin-like"/>
    <property type="match status" value="2"/>
</dbReference>
<dbReference type="KEGG" id="psyt:DSAG12_01671"/>
<protein>
    <submittedName>
        <fullName evidence="3">Transcription initiation factor IIB family protein</fullName>
    </submittedName>
</protein>
<name>A0A5B9D9K7_9ARCH</name>
<dbReference type="EMBL" id="CP042905">
    <property type="protein sequence ID" value="QEE15844.2"/>
    <property type="molecule type" value="Genomic_DNA"/>
</dbReference>
<dbReference type="Proteomes" id="UP000321408">
    <property type="component" value="Chromosome"/>
</dbReference>
<dbReference type="InterPro" id="IPR013763">
    <property type="entry name" value="Cyclin-like_dom"/>
</dbReference>
<evidence type="ECO:0000313" key="4">
    <source>
        <dbReference type="Proteomes" id="UP000321408"/>
    </source>
</evidence>
<dbReference type="AlphaFoldDB" id="A0A5B9D9K7"/>
<dbReference type="GO" id="GO:0097550">
    <property type="term" value="C:transcription preinitiation complex"/>
    <property type="evidence" value="ECO:0007669"/>
    <property type="project" value="TreeGrafter"/>
</dbReference>
<dbReference type="GO" id="GO:0070897">
    <property type="term" value="P:transcription preinitiation complex assembly"/>
    <property type="evidence" value="ECO:0007669"/>
    <property type="project" value="InterPro"/>
</dbReference>
<reference evidence="3 4" key="2">
    <citation type="journal article" date="2024" name="Int. J. Syst. Evol. Microbiol.">
        <title>Promethearchaeum syntrophicum gen. nov., sp. nov., an anaerobic, obligately syntrophic archaeon, the first isolate of the lineage 'Asgard' archaea, and proposal of the new archaeal phylum Promethearchaeota phyl. nov. and kingdom Promethearchaeati regn. nov.</title>
        <authorList>
            <person name="Imachi H."/>
            <person name="Nobu M.K."/>
            <person name="Kato S."/>
            <person name="Takaki Y."/>
            <person name="Miyazaki M."/>
            <person name="Miyata M."/>
            <person name="Ogawara M."/>
            <person name="Saito Y."/>
            <person name="Sakai S."/>
            <person name="Tahara Y.O."/>
            <person name="Takano Y."/>
            <person name="Tasumi E."/>
            <person name="Uematsu K."/>
            <person name="Yoshimura T."/>
            <person name="Itoh T."/>
            <person name="Ohkuma M."/>
            <person name="Takai K."/>
        </authorList>
    </citation>
    <scope>NUCLEOTIDE SEQUENCE [LARGE SCALE GENOMIC DNA]</scope>
    <source>
        <strain evidence="3 4">MK-D1</strain>
    </source>
</reference>